<feature type="compositionally biased region" description="Acidic residues" evidence="1">
    <location>
        <begin position="122"/>
        <end position="133"/>
    </location>
</feature>
<sequence length="864" mass="95451">MPSSDCPLCHRGYSQLSQHLGVSHGVRNKAERKLLLAIPSGRVDVRKGTCPLPACGKYTSRMDRHLATHTEVTVAARRQATETLKWRKIMEGLAKLWASNPAVAMVSSLDLAGDLEEPINAADAEEDEEEAAGEQDSACNNPSCRDEKEDLRRQVDMLSESLRKVTRHYRLQLRRSRGRPSSHLARVTGRLLSSLRPLAPGEEEEPLATPLEEAGRQDLGSEAPAPQPPAKASTSSSPGDENHPFPDHVAALNILLEEYRGHQEGADPGPRLFNNVASKIFRIRHFIGYMVAGQTDLASLGFLNHTARMRSWHNSLNLAKIAEPTVHHYLKNVAQFLAYVAETPPPTCRLSRTVMVGLNREIKTMIRSVRRKVVMHEVRVKQAKEGRLISKATLRQCVASAKAAVPDILGRLRETADRALQWSFYGHLTAYLACIYGHRGGVFQNMTIAEVEAAKTGSKEGCYVINISTHKTNQAFGAAQLALSVEEYGWLVDFLDMRPYLVGGETAQYFFFTSKPSSCKNLNQYFQEAWAGMGLPGSPTFTDIRPSIATHAKNSHSPGDRQKVAQFMCHDTSTADRFYALNLDAKQAAEHRRLFEAAVEGEDAAQGSPKAWKQSQKRAGKSSGKRPAASPPTSSSPSPPGSPSPSGSPSGEQGPRESASVPTMPSMRRKRGTPRKKGFPRAHLSPVKRMMLMKNMPKTYSSVKCPMCPAWIVNISKHLRTVHEVANEQQRGLLCQLGRHRVRLANLVCPLCGQLVKYPERHLERGHRGMSESERSKTVRSLERSVTAGKLRALRGSEPEIPLVPDFSQPEAPPDVQLPQVAASPPQVPASQNTAEQERSLMETWSMNRLIIIIILIVLKLLNK</sequence>
<evidence type="ECO:0000256" key="1">
    <source>
        <dbReference type="SAM" id="MobiDB-lite"/>
    </source>
</evidence>
<dbReference type="AlphaFoldDB" id="A0A3N0Z4F9"/>
<feature type="region of interest" description="Disordered" evidence="1">
    <location>
        <begin position="218"/>
        <end position="246"/>
    </location>
</feature>
<dbReference type="OrthoDB" id="8964969at2759"/>
<keyword evidence="3" id="KW-1185">Reference proteome</keyword>
<evidence type="ECO:0000313" key="2">
    <source>
        <dbReference type="EMBL" id="ROL53163.1"/>
    </source>
</evidence>
<name>A0A3N0Z4F9_ANAGA</name>
<organism evidence="2 3">
    <name type="scientific">Anabarilius grahami</name>
    <name type="common">Kanglang fish</name>
    <name type="synonym">Barilius grahami</name>
    <dbReference type="NCBI Taxonomy" id="495550"/>
    <lineage>
        <taxon>Eukaryota</taxon>
        <taxon>Metazoa</taxon>
        <taxon>Chordata</taxon>
        <taxon>Craniata</taxon>
        <taxon>Vertebrata</taxon>
        <taxon>Euteleostomi</taxon>
        <taxon>Actinopterygii</taxon>
        <taxon>Neopterygii</taxon>
        <taxon>Teleostei</taxon>
        <taxon>Ostariophysi</taxon>
        <taxon>Cypriniformes</taxon>
        <taxon>Xenocyprididae</taxon>
        <taxon>Xenocypridinae</taxon>
        <taxon>Xenocypridinae incertae sedis</taxon>
        <taxon>Anabarilius</taxon>
    </lineage>
</organism>
<dbReference type="EMBL" id="RJVU01012936">
    <property type="protein sequence ID" value="ROL53163.1"/>
    <property type="molecule type" value="Genomic_DNA"/>
</dbReference>
<feature type="region of interest" description="Disordered" evidence="1">
    <location>
        <begin position="122"/>
        <end position="150"/>
    </location>
</feature>
<reference evidence="2 3" key="1">
    <citation type="submission" date="2018-10" db="EMBL/GenBank/DDBJ databases">
        <title>Genome assembly for a Yunnan-Guizhou Plateau 3E fish, Anabarilius grahami (Regan), and its evolutionary and genetic applications.</title>
        <authorList>
            <person name="Jiang W."/>
        </authorList>
    </citation>
    <scope>NUCLEOTIDE SEQUENCE [LARGE SCALE GENOMIC DNA]</scope>
    <source>
        <strain evidence="2">AG-KIZ</strain>
        <tissue evidence="2">Muscle</tissue>
    </source>
</reference>
<feature type="compositionally biased region" description="Basic residues" evidence="1">
    <location>
        <begin position="615"/>
        <end position="624"/>
    </location>
</feature>
<feature type="compositionally biased region" description="Basic residues" evidence="1">
    <location>
        <begin position="667"/>
        <end position="680"/>
    </location>
</feature>
<proteinExistence type="predicted"/>
<accession>A0A3N0Z4F9</accession>
<feature type="region of interest" description="Disordered" evidence="1">
    <location>
        <begin position="800"/>
        <end position="835"/>
    </location>
</feature>
<dbReference type="Proteomes" id="UP000281406">
    <property type="component" value="Unassembled WGS sequence"/>
</dbReference>
<gene>
    <name evidence="2" type="ORF">DPX16_14140</name>
</gene>
<feature type="region of interest" description="Disordered" evidence="1">
    <location>
        <begin position="600"/>
        <end position="686"/>
    </location>
</feature>
<protein>
    <submittedName>
        <fullName evidence="2">Uncharacterized protein</fullName>
    </submittedName>
</protein>
<comment type="caution">
    <text evidence="2">The sequence shown here is derived from an EMBL/GenBank/DDBJ whole genome shotgun (WGS) entry which is preliminary data.</text>
</comment>
<feature type="compositionally biased region" description="Low complexity" evidence="1">
    <location>
        <begin position="817"/>
        <end position="832"/>
    </location>
</feature>
<evidence type="ECO:0000313" key="3">
    <source>
        <dbReference type="Proteomes" id="UP000281406"/>
    </source>
</evidence>